<organism evidence="3 4">
    <name type="scientific">Cupriavidus taiwanensis</name>
    <dbReference type="NCBI Taxonomy" id="164546"/>
    <lineage>
        <taxon>Bacteria</taxon>
        <taxon>Pseudomonadati</taxon>
        <taxon>Pseudomonadota</taxon>
        <taxon>Betaproteobacteria</taxon>
        <taxon>Burkholderiales</taxon>
        <taxon>Burkholderiaceae</taxon>
        <taxon>Cupriavidus</taxon>
    </lineage>
</organism>
<protein>
    <recommendedName>
        <fullName evidence="5">Lipoprotein</fullName>
    </recommendedName>
</protein>
<feature type="region of interest" description="Disordered" evidence="1">
    <location>
        <begin position="22"/>
        <end position="81"/>
    </location>
</feature>
<accession>A0A375J4U1</accession>
<sequence>MRQLATPAALLSAIALLAACGGGDDGASTAAPQTPPSDNQPAPAPTPLPAPSPTPTPAPEPAPVGEPLPSLSAPQPGSTAMVGNGSEGLWVGVMNATLVDHTGKFLNVRSSGVLGGTFQFSGANWTLGPDALYEAGFAQPATGSGTITLSQRFDGNFVTAPNIVTNVLSGIYDPSNALAVDQAAIAGSWKQNGFAMQIDDAGNVTGSYTSGTRVCNLQGTATLASPGSAKNLYAVTIIAQASTQPGTTGCALSTGIPHNGFAALRLMPANGSLVVNSSTRYVRTLVMGASTGTGGYFTTQMSRQSVQ</sequence>
<dbReference type="PROSITE" id="PS51257">
    <property type="entry name" value="PROKAR_LIPOPROTEIN"/>
    <property type="match status" value="1"/>
</dbReference>
<dbReference type="EMBL" id="OVTA01000039">
    <property type="protein sequence ID" value="SPS00198.1"/>
    <property type="molecule type" value="Genomic_DNA"/>
</dbReference>
<evidence type="ECO:0008006" key="5">
    <source>
        <dbReference type="Google" id="ProtNLM"/>
    </source>
</evidence>
<dbReference type="AlphaFoldDB" id="A0A375J4U1"/>
<feature type="compositionally biased region" description="Pro residues" evidence="1">
    <location>
        <begin position="42"/>
        <end position="66"/>
    </location>
</feature>
<reference evidence="3 4" key="1">
    <citation type="submission" date="2018-01" db="EMBL/GenBank/DDBJ databases">
        <authorList>
            <person name="Gaut B.S."/>
            <person name="Morton B.R."/>
            <person name="Clegg M.T."/>
            <person name="Duvall M.R."/>
        </authorList>
    </citation>
    <scope>NUCLEOTIDE SEQUENCE [LARGE SCALE GENOMIC DNA]</scope>
    <source>
        <strain evidence="3">Cupriavidus taiwanensis cmp 52</strain>
    </source>
</reference>
<name>A0A375J4U1_9BURK</name>
<dbReference type="Proteomes" id="UP000256805">
    <property type="component" value="Unassembled WGS sequence"/>
</dbReference>
<feature type="chain" id="PRO_5016911433" description="Lipoprotein" evidence="2">
    <location>
        <begin position="19"/>
        <end position="307"/>
    </location>
</feature>
<evidence type="ECO:0000256" key="1">
    <source>
        <dbReference type="SAM" id="MobiDB-lite"/>
    </source>
</evidence>
<dbReference type="RefSeq" id="WP_258874688.1">
    <property type="nucleotide sequence ID" value="NZ_LS483234.1"/>
</dbReference>
<feature type="signal peptide" evidence="2">
    <location>
        <begin position="1"/>
        <end position="18"/>
    </location>
</feature>
<keyword evidence="2" id="KW-0732">Signal</keyword>
<proteinExistence type="predicted"/>
<evidence type="ECO:0000313" key="4">
    <source>
        <dbReference type="Proteomes" id="UP000256805"/>
    </source>
</evidence>
<evidence type="ECO:0000256" key="2">
    <source>
        <dbReference type="SAM" id="SignalP"/>
    </source>
</evidence>
<evidence type="ECO:0000313" key="3">
    <source>
        <dbReference type="EMBL" id="SPS00198.1"/>
    </source>
</evidence>
<gene>
    <name evidence="3" type="ORF">CBM2634_B160084</name>
</gene>